<feature type="compositionally biased region" description="Low complexity" evidence="1">
    <location>
        <begin position="553"/>
        <end position="566"/>
    </location>
</feature>
<dbReference type="Proteomes" id="UP001430356">
    <property type="component" value="Unassembled WGS sequence"/>
</dbReference>
<reference evidence="2 3" key="1">
    <citation type="journal article" date="2021" name="MBio">
        <title>A New Model Trypanosomatid, Novymonas esmeraldas: Genomic Perception of Its 'Candidatus Pandoraea novymonadis' Endosymbiont.</title>
        <authorList>
            <person name="Zakharova A."/>
            <person name="Saura A."/>
            <person name="Butenko A."/>
            <person name="Podesvova L."/>
            <person name="Warmusova S."/>
            <person name="Kostygov A.Y."/>
            <person name="Nenarokova A."/>
            <person name="Lukes J."/>
            <person name="Opperdoes F.R."/>
            <person name="Yurchenko V."/>
        </authorList>
    </citation>
    <scope>NUCLEOTIDE SEQUENCE [LARGE SCALE GENOMIC DNA]</scope>
    <source>
        <strain evidence="2 3">E262AT.01</strain>
    </source>
</reference>
<evidence type="ECO:0000256" key="1">
    <source>
        <dbReference type="SAM" id="MobiDB-lite"/>
    </source>
</evidence>
<feature type="compositionally biased region" description="Low complexity" evidence="1">
    <location>
        <begin position="645"/>
        <end position="654"/>
    </location>
</feature>
<feature type="region of interest" description="Disordered" evidence="1">
    <location>
        <begin position="551"/>
        <end position="656"/>
    </location>
</feature>
<protein>
    <submittedName>
        <fullName evidence="2">Uncharacterized protein</fullName>
    </submittedName>
</protein>
<organism evidence="2 3">
    <name type="scientific">Novymonas esmeraldas</name>
    <dbReference type="NCBI Taxonomy" id="1808958"/>
    <lineage>
        <taxon>Eukaryota</taxon>
        <taxon>Discoba</taxon>
        <taxon>Euglenozoa</taxon>
        <taxon>Kinetoplastea</taxon>
        <taxon>Metakinetoplastina</taxon>
        <taxon>Trypanosomatida</taxon>
        <taxon>Trypanosomatidae</taxon>
        <taxon>Novymonas</taxon>
    </lineage>
</organism>
<feature type="compositionally biased region" description="Polar residues" evidence="1">
    <location>
        <begin position="1"/>
        <end position="10"/>
    </location>
</feature>
<proteinExistence type="predicted"/>
<feature type="region of interest" description="Disordered" evidence="1">
    <location>
        <begin position="54"/>
        <end position="80"/>
    </location>
</feature>
<dbReference type="EMBL" id="JAECZO010000054">
    <property type="protein sequence ID" value="KAK7195422.1"/>
    <property type="molecule type" value="Genomic_DNA"/>
</dbReference>
<gene>
    <name evidence="2" type="ORF">NESM_000469400</name>
</gene>
<feature type="compositionally biased region" description="Low complexity" evidence="1">
    <location>
        <begin position="180"/>
        <end position="200"/>
    </location>
</feature>
<dbReference type="AlphaFoldDB" id="A0AAW0EMZ1"/>
<feature type="region of interest" description="Disordered" evidence="1">
    <location>
        <begin position="1"/>
        <end position="28"/>
    </location>
</feature>
<keyword evidence="3" id="KW-1185">Reference proteome</keyword>
<feature type="region of interest" description="Disordered" evidence="1">
    <location>
        <begin position="125"/>
        <end position="222"/>
    </location>
</feature>
<feature type="compositionally biased region" description="Polar residues" evidence="1">
    <location>
        <begin position="166"/>
        <end position="175"/>
    </location>
</feature>
<evidence type="ECO:0000313" key="3">
    <source>
        <dbReference type="Proteomes" id="UP001430356"/>
    </source>
</evidence>
<comment type="caution">
    <text evidence="2">The sequence shown here is derived from an EMBL/GenBank/DDBJ whole genome shotgun (WGS) entry which is preliminary data.</text>
</comment>
<sequence>MNSSSNSADSYTCHVADRPRVPLQQQHQQYVGYPAVAEGTEGRRMPTSEALSHISVSSPIPAYAQRGGSGGDGGGEGKGTVSAAALLSAGAGGVDHRQLEELSPTRHRTATAPHPLIDAVAEAETVSARETHIRTSDPTQAPEASQGSSSATHQHGRDGGAGDDFTSLSQPTPSDNARVHPTTFAAAAASTSQPHSPPAHVMVHRYAPEPPSGPAWGAAPGRPHRAVQHEVLPPVPIGSRNKYDLLSVGSTTAPRATGGAAAAASSTSMPRSAVAASNVPFGASTSGSTSAVVAIPREVSTVAVQTNSAAARDLVSHVDRNSFGFELREMFQRLNFADVPVETHRVTRDTPALEECRRLFRVIAKNKDVVDVGDMHELLVIFTPCGVSLREGADFLWEDCGGKSSLAFRDFVQYGPVLRARLLDYELFQQLSDRQKLLVTHARVVPGEPPEEANTARLGLLRVADQQAQNKLPRFTRPLRLYEEIFLVDYQERLHDAALIPASEVPTQSLTGDYTHEQQQHRRTSQLPTLPRLSVPVLLKEDMEWRNGDEVYASDSESSNAAARAAAADDDESPTAVRHGGTREYPTATQGGRRVKGGEGTGKAGGSRTASKGRSGHRGGAAASGMGTSGLYGDSGRRAGHRQQRQQPQKNMGRFVEEEYWERRTMDDHLITQLQSLYTAP</sequence>
<feature type="compositionally biased region" description="Polar residues" evidence="1">
    <location>
        <begin position="136"/>
        <end position="153"/>
    </location>
</feature>
<feature type="compositionally biased region" description="Gly residues" evidence="1">
    <location>
        <begin position="67"/>
        <end position="78"/>
    </location>
</feature>
<accession>A0AAW0EMZ1</accession>
<name>A0AAW0EMZ1_9TRYP</name>
<evidence type="ECO:0000313" key="2">
    <source>
        <dbReference type="EMBL" id="KAK7195422.1"/>
    </source>
</evidence>